<dbReference type="Proteomes" id="UP000230069">
    <property type="component" value="Unassembled WGS sequence"/>
</dbReference>
<name>A0A2G5D0E4_AQUCA</name>
<evidence type="ECO:0000313" key="1">
    <source>
        <dbReference type="EMBL" id="PIA36989.1"/>
    </source>
</evidence>
<organism evidence="1 2">
    <name type="scientific">Aquilegia coerulea</name>
    <name type="common">Rocky mountain columbine</name>
    <dbReference type="NCBI Taxonomy" id="218851"/>
    <lineage>
        <taxon>Eukaryota</taxon>
        <taxon>Viridiplantae</taxon>
        <taxon>Streptophyta</taxon>
        <taxon>Embryophyta</taxon>
        <taxon>Tracheophyta</taxon>
        <taxon>Spermatophyta</taxon>
        <taxon>Magnoliopsida</taxon>
        <taxon>Ranunculales</taxon>
        <taxon>Ranunculaceae</taxon>
        <taxon>Thalictroideae</taxon>
        <taxon>Aquilegia</taxon>
    </lineage>
</organism>
<protein>
    <submittedName>
        <fullName evidence="1">Uncharacterized protein</fullName>
    </submittedName>
</protein>
<dbReference type="EMBL" id="KZ305048">
    <property type="protein sequence ID" value="PIA36989.1"/>
    <property type="molecule type" value="Genomic_DNA"/>
</dbReference>
<accession>A0A2G5D0E4</accession>
<sequence length="87" mass="10114">MSQMSLASHYIFRAHKNQSHENFKDREKIPIHLKELTSDRLVPFPANILCNPMYCCSNAIYMSNGLCLQKIDARLFQNLLKRKSMIG</sequence>
<evidence type="ECO:0000313" key="2">
    <source>
        <dbReference type="Proteomes" id="UP000230069"/>
    </source>
</evidence>
<gene>
    <name evidence="1" type="ORF">AQUCO_03100023v1</name>
</gene>
<proteinExistence type="predicted"/>
<reference evidence="1 2" key="1">
    <citation type="submission" date="2017-09" db="EMBL/GenBank/DDBJ databases">
        <title>WGS assembly of Aquilegia coerulea Goldsmith.</title>
        <authorList>
            <person name="Hodges S."/>
            <person name="Kramer E."/>
            <person name="Nordborg M."/>
            <person name="Tomkins J."/>
            <person name="Borevitz J."/>
            <person name="Derieg N."/>
            <person name="Yan J."/>
            <person name="Mihaltcheva S."/>
            <person name="Hayes R.D."/>
            <person name="Rokhsar D."/>
        </authorList>
    </citation>
    <scope>NUCLEOTIDE SEQUENCE [LARGE SCALE GENOMIC DNA]</scope>
    <source>
        <strain evidence="2">cv. Goldsmith</strain>
    </source>
</reference>
<keyword evidence="2" id="KW-1185">Reference proteome</keyword>
<dbReference type="AlphaFoldDB" id="A0A2G5D0E4"/>
<dbReference type="InParanoid" id="A0A2G5D0E4"/>